<evidence type="ECO:0000256" key="10">
    <source>
        <dbReference type="ARBA" id="ARBA00022723"/>
    </source>
</evidence>
<evidence type="ECO:0000256" key="8">
    <source>
        <dbReference type="ARBA" id="ARBA00016808"/>
    </source>
</evidence>
<feature type="active site" description="Proton donor/acceptor" evidence="14">
    <location>
        <position position="217"/>
    </location>
</feature>
<dbReference type="GO" id="GO:0005737">
    <property type="term" value="C:cytoplasm"/>
    <property type="evidence" value="ECO:0007669"/>
    <property type="project" value="UniProtKB-SubCell"/>
</dbReference>
<dbReference type="InterPro" id="IPR013658">
    <property type="entry name" value="SGL"/>
</dbReference>
<dbReference type="Gene3D" id="2.120.10.30">
    <property type="entry name" value="TolB, C-terminal domain"/>
    <property type="match status" value="1"/>
</dbReference>
<comment type="catalytic activity">
    <reaction evidence="1">
        <text>D-glucono-1,5-lactone + H2O = D-gluconate + H(+)</text>
        <dbReference type="Rhea" id="RHEA:10440"/>
        <dbReference type="ChEBI" id="CHEBI:15377"/>
        <dbReference type="ChEBI" id="CHEBI:15378"/>
        <dbReference type="ChEBI" id="CHEBI:16217"/>
        <dbReference type="ChEBI" id="CHEBI:18391"/>
        <dbReference type="EC" id="3.1.1.17"/>
    </reaction>
</comment>
<evidence type="ECO:0000313" key="18">
    <source>
        <dbReference type="EMBL" id="CAF3708356.1"/>
    </source>
</evidence>
<dbReference type="InterPro" id="IPR008367">
    <property type="entry name" value="Regucalcin"/>
</dbReference>
<evidence type="ECO:0000256" key="12">
    <source>
        <dbReference type="ARBA" id="ARBA00022837"/>
    </source>
</evidence>
<comment type="cofactor">
    <cofactor evidence="15">
        <name>Zn(2+)</name>
        <dbReference type="ChEBI" id="CHEBI:29105"/>
    </cofactor>
    <text evidence="15">Binds 1 divalent metal cation per subunit.</text>
</comment>
<dbReference type="GO" id="GO:0019853">
    <property type="term" value="P:L-ascorbic acid biosynthetic process"/>
    <property type="evidence" value="ECO:0007669"/>
    <property type="project" value="TreeGrafter"/>
</dbReference>
<sequence length="318" mass="35824">MSTVLRCDNKEVEVVHRGCQPNQSDDYIQLGEGSLWDNEAQILYWIDITGQKLFVYDPIVNEEKCIRLPQPPGTVVQTKEKGIVLVPCANGYYFVNTLTSEVSYTGIDPESHLPNNRFNDGKCDPRGRLVAGTMHVDAKTKHTGALYSLNEKYNVTKLLDRVSISNGIVWSKDGHCMYYIDTFEYNVVSYDYNLNDGTISNRRVIFEFEESKYGSPDGMTIDENDNLWIAFWNGSKVRQFDPRQQKELSEINLPVRFVTSCAFGGSDLNDLYITCAASENKKDFDFAPLAGSLFVVKNIGVRGVPSVPFAGDVKSFLK</sequence>
<keyword evidence="11" id="KW-0378">Hydrolase</keyword>
<dbReference type="PANTHER" id="PTHR10907">
    <property type="entry name" value="REGUCALCIN"/>
    <property type="match status" value="1"/>
</dbReference>
<keyword evidence="10 15" id="KW-0479">Metal-binding</keyword>
<evidence type="ECO:0000256" key="4">
    <source>
        <dbReference type="ARBA" id="ARBA00001946"/>
    </source>
</evidence>
<dbReference type="EMBL" id="CAJOBC010001967">
    <property type="protein sequence ID" value="CAF3708356.1"/>
    <property type="molecule type" value="Genomic_DNA"/>
</dbReference>
<evidence type="ECO:0000256" key="11">
    <source>
        <dbReference type="ARBA" id="ARBA00022801"/>
    </source>
</evidence>
<dbReference type="Proteomes" id="UP000681722">
    <property type="component" value="Unassembled WGS sequence"/>
</dbReference>
<comment type="cofactor">
    <cofactor evidence="2">
        <name>Ca(2+)</name>
        <dbReference type="ChEBI" id="CHEBI:29108"/>
    </cofactor>
</comment>
<keyword evidence="9" id="KW-0963">Cytoplasm</keyword>
<organism evidence="17 19">
    <name type="scientific">Didymodactylos carnosus</name>
    <dbReference type="NCBI Taxonomy" id="1234261"/>
    <lineage>
        <taxon>Eukaryota</taxon>
        <taxon>Metazoa</taxon>
        <taxon>Spiralia</taxon>
        <taxon>Gnathifera</taxon>
        <taxon>Rotifera</taxon>
        <taxon>Eurotatoria</taxon>
        <taxon>Bdelloidea</taxon>
        <taxon>Philodinida</taxon>
        <taxon>Philodinidae</taxon>
        <taxon>Didymodactylos</taxon>
    </lineage>
</organism>
<comment type="subcellular location">
    <subcellularLocation>
        <location evidence="5">Cytoplasm</location>
    </subcellularLocation>
</comment>
<comment type="cofactor">
    <cofactor evidence="3">
        <name>Mn(2+)</name>
        <dbReference type="ChEBI" id="CHEBI:29035"/>
    </cofactor>
</comment>
<evidence type="ECO:0000256" key="14">
    <source>
        <dbReference type="PIRSR" id="PIRSR605511-1"/>
    </source>
</evidence>
<evidence type="ECO:0000256" key="13">
    <source>
        <dbReference type="ARBA" id="ARBA00032464"/>
    </source>
</evidence>
<evidence type="ECO:0000256" key="1">
    <source>
        <dbReference type="ARBA" id="ARBA00001589"/>
    </source>
</evidence>
<evidence type="ECO:0000256" key="5">
    <source>
        <dbReference type="ARBA" id="ARBA00004496"/>
    </source>
</evidence>
<protein>
    <recommendedName>
        <fullName evidence="8">Regucalcin</fullName>
        <ecNumber evidence="7">3.1.1.17</ecNumber>
    </recommendedName>
    <alternativeName>
        <fullName evidence="13">Gluconolactonase</fullName>
    </alternativeName>
</protein>
<proteinExistence type="inferred from homology"/>
<dbReference type="InterPro" id="IPR011042">
    <property type="entry name" value="6-blade_b-propeller_TolB-like"/>
</dbReference>
<evidence type="ECO:0000256" key="7">
    <source>
        <dbReference type="ARBA" id="ARBA00013227"/>
    </source>
</evidence>
<feature type="binding site" evidence="15">
    <location>
        <position position="32"/>
    </location>
    <ligand>
        <name>a divalent metal cation</name>
        <dbReference type="ChEBI" id="CHEBI:60240"/>
    </ligand>
</feature>
<comment type="cofactor">
    <cofactor evidence="4">
        <name>Mg(2+)</name>
        <dbReference type="ChEBI" id="CHEBI:18420"/>
    </cofactor>
</comment>
<evidence type="ECO:0000313" key="17">
    <source>
        <dbReference type="EMBL" id="CAF0930312.1"/>
    </source>
</evidence>
<dbReference type="Proteomes" id="UP000663829">
    <property type="component" value="Unassembled WGS sequence"/>
</dbReference>
<evidence type="ECO:0000256" key="9">
    <source>
        <dbReference type="ARBA" id="ARBA00022490"/>
    </source>
</evidence>
<dbReference type="AlphaFoldDB" id="A0A814BPP7"/>
<keyword evidence="19" id="KW-1185">Reference proteome</keyword>
<dbReference type="OrthoDB" id="423498at2759"/>
<evidence type="ECO:0000259" key="16">
    <source>
        <dbReference type="Pfam" id="PF08450"/>
    </source>
</evidence>
<dbReference type="GO" id="GO:0004341">
    <property type="term" value="F:gluconolactonase activity"/>
    <property type="evidence" value="ECO:0007669"/>
    <property type="project" value="UniProtKB-EC"/>
</dbReference>
<evidence type="ECO:0000256" key="15">
    <source>
        <dbReference type="PIRSR" id="PIRSR605511-2"/>
    </source>
</evidence>
<comment type="caution">
    <text evidence="17">The sequence shown here is derived from an EMBL/GenBank/DDBJ whole genome shotgun (WGS) entry which is preliminary data.</text>
</comment>
<reference evidence="17" key="1">
    <citation type="submission" date="2021-02" db="EMBL/GenBank/DDBJ databases">
        <authorList>
            <person name="Nowell W R."/>
        </authorList>
    </citation>
    <scope>NUCLEOTIDE SEQUENCE</scope>
</reference>
<dbReference type="PANTHER" id="PTHR10907:SF47">
    <property type="entry name" value="REGUCALCIN"/>
    <property type="match status" value="1"/>
</dbReference>
<dbReference type="SUPFAM" id="SSF63829">
    <property type="entry name" value="Calcium-dependent phosphotriesterase"/>
    <property type="match status" value="1"/>
</dbReference>
<evidence type="ECO:0000256" key="6">
    <source>
        <dbReference type="ARBA" id="ARBA00008853"/>
    </source>
</evidence>
<feature type="binding site" evidence="15">
    <location>
        <position position="166"/>
    </location>
    <ligand>
        <name>a divalent metal cation</name>
        <dbReference type="ChEBI" id="CHEBI:60240"/>
    </ligand>
</feature>
<dbReference type="EMBL" id="CAJNOQ010001967">
    <property type="protein sequence ID" value="CAF0930312.1"/>
    <property type="molecule type" value="Genomic_DNA"/>
</dbReference>
<comment type="similarity">
    <text evidence="6">Belongs to the SMP-30/CGR1 family.</text>
</comment>
<feature type="domain" description="SMP-30/Gluconolactonase/LRE-like region" evidence="16">
    <location>
        <begin position="30"/>
        <end position="276"/>
    </location>
</feature>
<keyword evidence="12" id="KW-0106">Calcium</keyword>
<dbReference type="EC" id="3.1.1.17" evidence="7"/>
<feature type="binding site" evidence="15">
    <location>
        <position position="137"/>
    </location>
    <ligand>
        <name>substrate</name>
    </ligand>
</feature>
<feature type="binding site" evidence="15">
    <location>
        <position position="119"/>
    </location>
    <ligand>
        <name>substrate</name>
    </ligand>
</feature>
<dbReference type="InterPro" id="IPR005511">
    <property type="entry name" value="SMP-30"/>
</dbReference>
<evidence type="ECO:0000256" key="3">
    <source>
        <dbReference type="ARBA" id="ARBA00001936"/>
    </source>
</evidence>
<accession>A0A814BPP7</accession>
<keyword evidence="15" id="KW-0862">Zinc</keyword>
<dbReference type="PRINTS" id="PR01790">
    <property type="entry name" value="SMP30FAMILY"/>
</dbReference>
<feature type="binding site" evidence="15">
    <location>
        <position position="217"/>
    </location>
    <ligand>
        <name>a divalent metal cation</name>
        <dbReference type="ChEBI" id="CHEBI:60240"/>
    </ligand>
</feature>
<dbReference type="PRINTS" id="PR01791">
    <property type="entry name" value="REGUCALCIN"/>
</dbReference>
<gene>
    <name evidence="17" type="ORF">GPM918_LOCUS10145</name>
    <name evidence="18" type="ORF">SRO942_LOCUS10146</name>
</gene>
<dbReference type="Pfam" id="PF08450">
    <property type="entry name" value="SGL"/>
    <property type="match status" value="1"/>
</dbReference>
<evidence type="ECO:0000256" key="2">
    <source>
        <dbReference type="ARBA" id="ARBA00001913"/>
    </source>
</evidence>
<dbReference type="GO" id="GO:0005509">
    <property type="term" value="F:calcium ion binding"/>
    <property type="evidence" value="ECO:0007669"/>
    <property type="project" value="InterPro"/>
</dbReference>
<name>A0A814BPP7_9BILA</name>
<evidence type="ECO:0000313" key="19">
    <source>
        <dbReference type="Proteomes" id="UP000663829"/>
    </source>
</evidence>
<feature type="binding site" evidence="15">
    <location>
        <position position="117"/>
    </location>
    <ligand>
        <name>substrate</name>
    </ligand>
</feature>
<dbReference type="GO" id="GO:0030234">
    <property type="term" value="F:enzyme regulator activity"/>
    <property type="evidence" value="ECO:0007669"/>
    <property type="project" value="InterPro"/>
</dbReference>